<organism evidence="1">
    <name type="scientific">candidate division WOR-3 bacterium</name>
    <dbReference type="NCBI Taxonomy" id="2052148"/>
    <lineage>
        <taxon>Bacteria</taxon>
        <taxon>Bacteria division WOR-3</taxon>
    </lineage>
</organism>
<reference evidence="1" key="1">
    <citation type="journal article" date="2020" name="mSystems">
        <title>Genome- and Community-Level Interaction Insights into Carbon Utilization and Element Cycling Functions of Hydrothermarchaeota in Hydrothermal Sediment.</title>
        <authorList>
            <person name="Zhou Z."/>
            <person name="Liu Y."/>
            <person name="Xu W."/>
            <person name="Pan J."/>
            <person name="Luo Z.H."/>
            <person name="Li M."/>
        </authorList>
    </citation>
    <scope>NUCLEOTIDE SEQUENCE [LARGE SCALE GENOMIC DNA]</scope>
    <source>
        <strain evidence="1">SpSt-791</strain>
    </source>
</reference>
<accession>A0A7V6CMX9</accession>
<proteinExistence type="predicted"/>
<gene>
    <name evidence="1" type="ORF">ENV79_02665</name>
</gene>
<dbReference type="Pfam" id="PF11306">
    <property type="entry name" value="DUF3108"/>
    <property type="match status" value="1"/>
</dbReference>
<dbReference type="AlphaFoldDB" id="A0A7V6CMX9"/>
<evidence type="ECO:0000313" key="1">
    <source>
        <dbReference type="EMBL" id="HHR48530.1"/>
    </source>
</evidence>
<name>A0A7V6CMX9_UNCW3</name>
<dbReference type="EMBL" id="DTHS01000019">
    <property type="protein sequence ID" value="HHR48530.1"/>
    <property type="molecule type" value="Genomic_DNA"/>
</dbReference>
<sequence length="217" mass="25820">MLFLILVNFFNEIIDYDLYLGFLKVGSLKLASKKTFYQNIEVYQFSCYLNSSPHSLFPIADTIISYATFDFKTLFSYKSINEKNFKDKDSIYFDHQNNKIVYDDKTFFPLINDIKDILTFWFYIRKIIAGKEMVNNCFLHYNKKNYEVMIEKKKRIFVNTKIGSFYAWELMPRTRPKAKILGSIYIQEGENYLPLIIKTNFLGGLLKAVIKSYEKRF</sequence>
<protein>
    <submittedName>
        <fullName evidence="1">DUF3108 domain-containing protein</fullName>
    </submittedName>
</protein>
<dbReference type="InterPro" id="IPR021457">
    <property type="entry name" value="DUF3108"/>
</dbReference>
<comment type="caution">
    <text evidence="1">The sequence shown here is derived from an EMBL/GenBank/DDBJ whole genome shotgun (WGS) entry which is preliminary data.</text>
</comment>